<gene>
    <name evidence="1" type="ORF">LPLAT_LOCUS12563</name>
</gene>
<organism evidence="1 2">
    <name type="scientific">Lasius platythorax</name>
    <dbReference type="NCBI Taxonomy" id="488582"/>
    <lineage>
        <taxon>Eukaryota</taxon>
        <taxon>Metazoa</taxon>
        <taxon>Ecdysozoa</taxon>
        <taxon>Arthropoda</taxon>
        <taxon>Hexapoda</taxon>
        <taxon>Insecta</taxon>
        <taxon>Pterygota</taxon>
        <taxon>Neoptera</taxon>
        <taxon>Endopterygota</taxon>
        <taxon>Hymenoptera</taxon>
        <taxon>Apocrita</taxon>
        <taxon>Aculeata</taxon>
        <taxon>Formicoidea</taxon>
        <taxon>Formicidae</taxon>
        <taxon>Formicinae</taxon>
        <taxon>Lasius</taxon>
        <taxon>Lasius</taxon>
    </lineage>
</organism>
<keyword evidence="2" id="KW-1185">Reference proteome</keyword>
<reference evidence="1" key="1">
    <citation type="submission" date="2024-04" db="EMBL/GenBank/DDBJ databases">
        <authorList>
            <consortium name="Molecular Ecology Group"/>
        </authorList>
    </citation>
    <scope>NUCLEOTIDE SEQUENCE</scope>
</reference>
<accession>A0AAV2P356</accession>
<proteinExistence type="predicted"/>
<evidence type="ECO:0000313" key="2">
    <source>
        <dbReference type="Proteomes" id="UP001497644"/>
    </source>
</evidence>
<evidence type="ECO:0000313" key="1">
    <source>
        <dbReference type="EMBL" id="CAL1687335.1"/>
    </source>
</evidence>
<name>A0AAV2P356_9HYME</name>
<protein>
    <submittedName>
        <fullName evidence="1">Uncharacterized protein</fullName>
    </submittedName>
</protein>
<dbReference type="AlphaFoldDB" id="A0AAV2P356"/>
<sequence>MWRSLPHITTLSLSIVQEDYQKVSGLVLLEYLGSFGSDRLFISPWHGERSIDRPVLRHACLSRERGGLKLAISTVIATCSGDASTPPALQRRQRPCVRIVQEQ</sequence>
<dbReference type="EMBL" id="OZ034830">
    <property type="protein sequence ID" value="CAL1687335.1"/>
    <property type="molecule type" value="Genomic_DNA"/>
</dbReference>
<dbReference type="Proteomes" id="UP001497644">
    <property type="component" value="Chromosome 7"/>
</dbReference>